<evidence type="ECO:0000313" key="3">
    <source>
        <dbReference type="EMBL" id="PFH48904.1"/>
    </source>
</evidence>
<keyword evidence="4" id="KW-1185">Reference proteome</keyword>
<feature type="compositionally biased region" description="Polar residues" evidence="2">
    <location>
        <begin position="1"/>
        <end position="13"/>
    </location>
</feature>
<feature type="coiled-coil region" evidence="1">
    <location>
        <begin position="277"/>
        <end position="332"/>
    </location>
</feature>
<dbReference type="OrthoDB" id="3222645at2759"/>
<dbReference type="AlphaFoldDB" id="A0A2A9NHU9"/>
<name>A0A2A9NHU9_9AGAR</name>
<feature type="compositionally biased region" description="Basic and acidic residues" evidence="2">
    <location>
        <begin position="164"/>
        <end position="180"/>
    </location>
</feature>
<organism evidence="3 4">
    <name type="scientific">Amanita thiersii Skay4041</name>
    <dbReference type="NCBI Taxonomy" id="703135"/>
    <lineage>
        <taxon>Eukaryota</taxon>
        <taxon>Fungi</taxon>
        <taxon>Dikarya</taxon>
        <taxon>Basidiomycota</taxon>
        <taxon>Agaricomycotina</taxon>
        <taxon>Agaricomycetes</taxon>
        <taxon>Agaricomycetidae</taxon>
        <taxon>Agaricales</taxon>
        <taxon>Pluteineae</taxon>
        <taxon>Amanitaceae</taxon>
        <taxon>Amanita</taxon>
    </lineage>
</organism>
<protein>
    <submittedName>
        <fullName evidence="3">Uncharacterized protein</fullName>
    </submittedName>
</protein>
<evidence type="ECO:0000313" key="4">
    <source>
        <dbReference type="Proteomes" id="UP000242287"/>
    </source>
</evidence>
<dbReference type="Proteomes" id="UP000242287">
    <property type="component" value="Unassembled WGS sequence"/>
</dbReference>
<sequence>MSSTTITTRSQSKYAGKTRHWEEESGGSSHTGRRDENQSSKRHRGDGVLSPTPGVNTASASASARSSANHALPPNSGPPPSQRPIGHQNSSNPQNNGPGTKNGTSSPRVHQPSSYAQATRTEPSHAPALPTRHSNPGRDEMTYQEGTQVYRGPQCDQYPTAGQRDGKDSYKTRPDQRGRDQTQYQRRPGRDDPTPLASTNNHTSEAVVTDFGSALKQLTRICKKRDERLLEANKLLADIRNDENDFMGLVIHLTKLDEQMNRDGPSSKPYPPKAYEIQELYREKDTLMLQLSGARNENNMLGHQLQNMQGENLSLQKEVTSLKQQLRDELKKAPSVTNSFYPNTADVAAGADIINMAGLLNHEVYQFSAGLAEECDSITSTKGKTPDAPGDTATDTSSDGFSPDFMQLVAWAGERAEYSLIMHVLQAGVLSCCVDVLNSWYPFYGQEDLLFDVYQQIQQAEGQAVAGPWRSILYRQGWSDAFGPQELIQNFTSRINSIVKALGMSRLRAENEDTLTAIILSTLNLHKTIQKDVISGDIEPIFADTGSKFDPETMEAEAPGTARKPDRIETIICTSELGLRKVEIERVHERGRWEQRRNTQVIKKAKVMLSSSF</sequence>
<gene>
    <name evidence="3" type="ORF">AMATHDRAFT_64345</name>
</gene>
<feature type="compositionally biased region" description="Polar residues" evidence="2">
    <location>
        <begin position="87"/>
        <end position="121"/>
    </location>
</feature>
<feature type="region of interest" description="Disordered" evidence="2">
    <location>
        <begin position="378"/>
        <end position="399"/>
    </location>
</feature>
<feature type="region of interest" description="Disordered" evidence="2">
    <location>
        <begin position="1"/>
        <end position="205"/>
    </location>
</feature>
<feature type="compositionally biased region" description="Polar residues" evidence="2">
    <location>
        <begin position="196"/>
        <end position="205"/>
    </location>
</feature>
<evidence type="ECO:0000256" key="2">
    <source>
        <dbReference type="SAM" id="MobiDB-lite"/>
    </source>
</evidence>
<proteinExistence type="predicted"/>
<reference evidence="3 4" key="1">
    <citation type="submission" date="2014-02" db="EMBL/GenBank/DDBJ databases">
        <title>Transposable element dynamics among asymbiotic and ectomycorrhizal Amanita fungi.</title>
        <authorList>
            <consortium name="DOE Joint Genome Institute"/>
            <person name="Hess J."/>
            <person name="Skrede I."/>
            <person name="Wolfe B."/>
            <person name="LaButti K."/>
            <person name="Ohm R.A."/>
            <person name="Grigoriev I.V."/>
            <person name="Pringle A."/>
        </authorList>
    </citation>
    <scope>NUCLEOTIDE SEQUENCE [LARGE SCALE GENOMIC DNA]</scope>
    <source>
        <strain evidence="3 4">SKay4041</strain>
    </source>
</reference>
<evidence type="ECO:0000256" key="1">
    <source>
        <dbReference type="SAM" id="Coils"/>
    </source>
</evidence>
<dbReference type="EMBL" id="KZ302046">
    <property type="protein sequence ID" value="PFH48904.1"/>
    <property type="molecule type" value="Genomic_DNA"/>
</dbReference>
<feature type="compositionally biased region" description="Low complexity" evidence="2">
    <location>
        <begin position="386"/>
        <end position="399"/>
    </location>
</feature>
<feature type="compositionally biased region" description="Low complexity" evidence="2">
    <location>
        <begin position="58"/>
        <end position="68"/>
    </location>
</feature>
<keyword evidence="1" id="KW-0175">Coiled coil</keyword>
<accession>A0A2A9NHU9</accession>